<proteinExistence type="predicted"/>
<dbReference type="NCBIfam" id="TIGR03980">
    <property type="entry name" value="prismane_assoc"/>
    <property type="match status" value="1"/>
</dbReference>
<dbReference type="AlphaFoldDB" id="A0A4V6ENS3"/>
<reference evidence="1 2" key="1">
    <citation type="submission" date="2020-09" db="EMBL/GenBank/DDBJ databases">
        <title>Characterization and genome sequencing of Ruminiclostridium sp. nov. MA18.</title>
        <authorList>
            <person name="Rettenmaier R."/>
            <person name="Kowollik M.-L."/>
            <person name="Liebl W."/>
            <person name="Zverlov V."/>
        </authorList>
    </citation>
    <scope>NUCLEOTIDE SEQUENCE [LARGE SCALE GENOMIC DNA]</scope>
    <source>
        <strain evidence="1 2">MA18</strain>
    </source>
</reference>
<sequence>MKISKEMTIGEVVRNYPESIKILAGFGMGCVGCPSAQAETVEEACQVHGINVDEIIKALNESVK</sequence>
<evidence type="ECO:0000313" key="1">
    <source>
        <dbReference type="EMBL" id="QNU67694.1"/>
    </source>
</evidence>
<dbReference type="RefSeq" id="WP_137698049.1">
    <property type="nucleotide sequence ID" value="NZ_CP061336.1"/>
</dbReference>
<dbReference type="InterPro" id="IPR023883">
    <property type="entry name" value="CHP03980_redox-disulphide"/>
</dbReference>
<dbReference type="PANTHER" id="PTHR39341">
    <property type="entry name" value="BSL7085 PROTEIN"/>
    <property type="match status" value="1"/>
</dbReference>
<protein>
    <submittedName>
        <fullName evidence="1">DUF1858 domain-containing protein</fullName>
    </submittedName>
</protein>
<dbReference type="InterPro" id="IPR038062">
    <property type="entry name" value="ScdA-like_N_sf"/>
</dbReference>
<organism evidence="1 2">
    <name type="scientific">Ruminiclostridium herbifermentans</name>
    <dbReference type="NCBI Taxonomy" id="2488810"/>
    <lineage>
        <taxon>Bacteria</taxon>
        <taxon>Bacillati</taxon>
        <taxon>Bacillota</taxon>
        <taxon>Clostridia</taxon>
        <taxon>Eubacteriales</taxon>
        <taxon>Oscillospiraceae</taxon>
        <taxon>Ruminiclostridium</taxon>
    </lineage>
</organism>
<keyword evidence="2" id="KW-1185">Reference proteome</keyword>
<gene>
    <name evidence="1" type="ORF">EHE19_004275</name>
</gene>
<dbReference type="Gene3D" id="1.10.3910.10">
    <property type="entry name" value="SP0561-like"/>
    <property type="match status" value="1"/>
</dbReference>
<accession>A0A4V6ENS3</accession>
<name>A0A4V6ENS3_9FIRM</name>
<dbReference type="Proteomes" id="UP000306409">
    <property type="component" value="Chromosome"/>
</dbReference>
<dbReference type="Pfam" id="PF08984">
    <property type="entry name" value="DUF1858"/>
    <property type="match status" value="1"/>
</dbReference>
<dbReference type="OrthoDB" id="15017at2"/>
<dbReference type="KEGG" id="rher:EHE19_004275"/>
<dbReference type="PANTHER" id="PTHR39341:SF1">
    <property type="entry name" value="DUF1858 DOMAIN-CONTAINING PROTEIN"/>
    <property type="match status" value="1"/>
</dbReference>
<dbReference type="InterPro" id="IPR015077">
    <property type="entry name" value="DUF1858"/>
</dbReference>
<dbReference type="EMBL" id="CP061336">
    <property type="protein sequence ID" value="QNU67694.1"/>
    <property type="molecule type" value="Genomic_DNA"/>
</dbReference>
<dbReference type="SUPFAM" id="SSF140683">
    <property type="entry name" value="SP0561-like"/>
    <property type="match status" value="1"/>
</dbReference>
<evidence type="ECO:0000313" key="2">
    <source>
        <dbReference type="Proteomes" id="UP000306409"/>
    </source>
</evidence>